<reference evidence="3" key="1">
    <citation type="submission" date="2021-01" db="EMBL/GenBank/DDBJ databases">
        <authorList>
            <person name="Corre E."/>
            <person name="Pelletier E."/>
            <person name="Niang G."/>
            <person name="Scheremetjew M."/>
            <person name="Finn R."/>
            <person name="Kale V."/>
            <person name="Holt S."/>
            <person name="Cochrane G."/>
            <person name="Meng A."/>
            <person name="Brown T."/>
            <person name="Cohen L."/>
        </authorList>
    </citation>
    <scope>NUCLEOTIDE SEQUENCE</scope>
    <source>
        <strain evidence="3">308</strain>
    </source>
</reference>
<evidence type="ECO:0000313" key="2">
    <source>
        <dbReference type="EMBL" id="CAD8894727.1"/>
    </source>
</evidence>
<evidence type="ECO:0000313" key="3">
    <source>
        <dbReference type="EMBL" id="CAD8894731.1"/>
    </source>
</evidence>
<name>A0A6U5JMU6_9STRA</name>
<gene>
    <name evidence="2" type="ORF">CHYS00102_LOCUS21941</name>
    <name evidence="3" type="ORF">CHYS00102_LOCUS21945</name>
</gene>
<evidence type="ECO:0008006" key="4">
    <source>
        <dbReference type="Google" id="ProtNLM"/>
    </source>
</evidence>
<dbReference type="EMBL" id="HBFR01030201">
    <property type="protein sequence ID" value="CAD8894727.1"/>
    <property type="molecule type" value="Transcribed_RNA"/>
</dbReference>
<dbReference type="AlphaFoldDB" id="A0A6U5JMU6"/>
<protein>
    <recommendedName>
        <fullName evidence="4">Peptidylprolyl isomerase</fullName>
    </recommendedName>
</protein>
<evidence type="ECO:0000256" key="1">
    <source>
        <dbReference type="SAM" id="SignalP"/>
    </source>
</evidence>
<accession>A0A6U5JMU6</accession>
<proteinExistence type="predicted"/>
<feature type="chain" id="PRO_5035677283" description="Peptidylprolyl isomerase" evidence="1">
    <location>
        <begin position="27"/>
        <end position="147"/>
    </location>
</feature>
<keyword evidence="1" id="KW-0732">Signal</keyword>
<feature type="signal peptide" evidence="1">
    <location>
        <begin position="1"/>
        <end position="26"/>
    </location>
</feature>
<dbReference type="EMBL" id="HBFR01030205">
    <property type="protein sequence ID" value="CAD8894731.1"/>
    <property type="molecule type" value="Transcribed_RNA"/>
</dbReference>
<organism evidence="3">
    <name type="scientific">Corethron hystrix</name>
    <dbReference type="NCBI Taxonomy" id="216773"/>
    <lineage>
        <taxon>Eukaryota</taxon>
        <taxon>Sar</taxon>
        <taxon>Stramenopiles</taxon>
        <taxon>Ochrophyta</taxon>
        <taxon>Bacillariophyta</taxon>
        <taxon>Coscinodiscophyceae</taxon>
        <taxon>Corethrophycidae</taxon>
        <taxon>Corethrales</taxon>
        <taxon>Corethraceae</taxon>
        <taxon>Corethron</taxon>
    </lineage>
</organism>
<sequence>MLNLDFITSHRIFLLIIVSLSVSVESFTYTSDRSSVAHSSISLSGDNRFYHEISGKYRDSKIGLKRSVFGSLVTGSQLFMSEEASSEKKKRPETFREAEVYGLDLLRQGNYEDALKGPCIRVTYSKLLHYFLLEEILASIFKIQILC</sequence>